<dbReference type="InterPro" id="IPR035906">
    <property type="entry name" value="MetI-like_sf"/>
</dbReference>
<dbReference type="STRING" id="266940.Krad_0873"/>
<dbReference type="AlphaFoldDB" id="A6W6C2"/>
<evidence type="ECO:0000256" key="5">
    <source>
        <dbReference type="ARBA" id="ARBA00022475"/>
    </source>
</evidence>
<feature type="transmembrane region" description="Helical" evidence="10">
    <location>
        <begin position="30"/>
        <end position="55"/>
    </location>
</feature>
<accession>A6W6C2</accession>
<feature type="transmembrane region" description="Helical" evidence="10">
    <location>
        <begin position="203"/>
        <end position="224"/>
    </location>
</feature>
<keyword evidence="7 10" id="KW-0812">Transmembrane</keyword>
<comment type="function">
    <text evidence="1">Part of the binding-protein-dependent transport system for phosphate; probably responsible for the translocation of the substrate across the membrane.</text>
</comment>
<feature type="transmembrane region" description="Helical" evidence="10">
    <location>
        <begin position="274"/>
        <end position="296"/>
    </location>
</feature>
<evidence type="ECO:0000256" key="10">
    <source>
        <dbReference type="RuleBase" id="RU363043"/>
    </source>
</evidence>
<evidence type="ECO:0000256" key="4">
    <source>
        <dbReference type="ARBA" id="ARBA00022448"/>
    </source>
</evidence>
<feature type="transmembrane region" description="Helical" evidence="10">
    <location>
        <begin position="154"/>
        <end position="174"/>
    </location>
</feature>
<evidence type="ECO:0000256" key="8">
    <source>
        <dbReference type="ARBA" id="ARBA00022989"/>
    </source>
</evidence>
<keyword evidence="9 10" id="KW-0472">Membrane</keyword>
<keyword evidence="5 10" id="KW-1003">Cell membrane</keyword>
<dbReference type="eggNOG" id="COG0581">
    <property type="taxonomic scope" value="Bacteria"/>
</dbReference>
<evidence type="ECO:0000313" key="13">
    <source>
        <dbReference type="Proteomes" id="UP000001116"/>
    </source>
</evidence>
<dbReference type="PROSITE" id="PS50928">
    <property type="entry name" value="ABC_TM1"/>
    <property type="match status" value="1"/>
</dbReference>
<dbReference type="GO" id="GO:0005886">
    <property type="term" value="C:plasma membrane"/>
    <property type="evidence" value="ECO:0007669"/>
    <property type="project" value="UniProtKB-SubCell"/>
</dbReference>
<dbReference type="EMBL" id="CP000750">
    <property type="protein sequence ID" value="ABS02361.1"/>
    <property type="molecule type" value="Genomic_DNA"/>
</dbReference>
<dbReference type="PANTHER" id="PTHR42922">
    <property type="entry name" value="PHOSPHATE TRANSPORT SYSTEM PERMEASE PROTEIN PSTA"/>
    <property type="match status" value="1"/>
</dbReference>
<evidence type="ECO:0000256" key="6">
    <source>
        <dbReference type="ARBA" id="ARBA00022592"/>
    </source>
</evidence>
<dbReference type="SUPFAM" id="SSF161098">
    <property type="entry name" value="MetI-like"/>
    <property type="match status" value="1"/>
</dbReference>
<dbReference type="Pfam" id="PF00528">
    <property type="entry name" value="BPD_transp_1"/>
    <property type="match status" value="1"/>
</dbReference>
<dbReference type="GO" id="GO:0005315">
    <property type="term" value="F:phosphate transmembrane transporter activity"/>
    <property type="evidence" value="ECO:0007669"/>
    <property type="project" value="InterPro"/>
</dbReference>
<dbReference type="CDD" id="cd06261">
    <property type="entry name" value="TM_PBP2"/>
    <property type="match status" value="1"/>
</dbReference>
<dbReference type="PANTHER" id="PTHR42922:SF1">
    <property type="entry name" value="PHOSPHATE TRANSPORT SYSTEM PERMEASE PROTEIN PSTA"/>
    <property type="match status" value="1"/>
</dbReference>
<dbReference type="KEGG" id="kra:Krad_0873"/>
<gene>
    <name evidence="12" type="ordered locus">Krad_0873</name>
</gene>
<name>A6W6C2_KINRD</name>
<keyword evidence="8 10" id="KW-1133">Transmembrane helix</keyword>
<keyword evidence="13" id="KW-1185">Reference proteome</keyword>
<dbReference type="HOGENOM" id="CLU_033621_2_0_11"/>
<dbReference type="Proteomes" id="UP000001116">
    <property type="component" value="Chromosome"/>
</dbReference>
<dbReference type="GO" id="GO:0035435">
    <property type="term" value="P:phosphate ion transmembrane transport"/>
    <property type="evidence" value="ECO:0007669"/>
    <property type="project" value="InterPro"/>
</dbReference>
<evidence type="ECO:0000313" key="12">
    <source>
        <dbReference type="EMBL" id="ABS02361.1"/>
    </source>
</evidence>
<dbReference type="InterPro" id="IPR005672">
    <property type="entry name" value="Phosphate_PstA"/>
</dbReference>
<dbReference type="OrthoDB" id="9775069at2"/>
<dbReference type="InterPro" id="IPR000515">
    <property type="entry name" value="MetI-like"/>
</dbReference>
<feature type="domain" description="ABC transmembrane type-1" evidence="11">
    <location>
        <begin position="88"/>
        <end position="292"/>
    </location>
</feature>
<keyword evidence="4" id="KW-0813">Transport</keyword>
<dbReference type="NCBIfam" id="TIGR00974">
    <property type="entry name" value="3a0107s02c"/>
    <property type="match status" value="1"/>
</dbReference>
<evidence type="ECO:0000256" key="7">
    <source>
        <dbReference type="ARBA" id="ARBA00022692"/>
    </source>
</evidence>
<feature type="transmembrane region" description="Helical" evidence="10">
    <location>
        <begin position="92"/>
        <end position="114"/>
    </location>
</feature>
<organism evidence="12 13">
    <name type="scientific">Kineococcus radiotolerans (strain ATCC BAA-149 / DSM 14245 / SRS30216)</name>
    <dbReference type="NCBI Taxonomy" id="266940"/>
    <lineage>
        <taxon>Bacteria</taxon>
        <taxon>Bacillati</taxon>
        <taxon>Actinomycetota</taxon>
        <taxon>Actinomycetes</taxon>
        <taxon>Kineosporiales</taxon>
        <taxon>Kineosporiaceae</taxon>
        <taxon>Kineococcus</taxon>
    </lineage>
</organism>
<comment type="similarity">
    <text evidence="3 10">Belongs to the binding-protein-dependent transport system permease family. CysTW subfamily.</text>
</comment>
<keyword evidence="6" id="KW-0592">Phosphate transport</keyword>
<proteinExistence type="inferred from homology"/>
<sequence length="303" mass="32296">MSVVDTAPERELPAALEDSRGRGGRVVRNTVATVVMVLAFVIALIPLVWILATVIQKGAALLPDPSWWLNSQRGITPRIEGGGAYHAILGTLLQALATAVIAVPLGIMAAILLVEYGASRIARVVSFTVDILSGLPSIVAALFIYAFWVTTLGFARSGFAVSLALVLLMVPVVVRSTEEMLKLVPMELREASYALGVPKWKTIVRIVLPTAFSGIVTGVLLGLARVMGETAPLLILVGYSQSINTNLFSGNMAALPLMINNDRQQALAPAVERVWAAALTLVLIVLVLNIAGRAIARFSRLEK</sequence>
<dbReference type="RefSeq" id="WP_012084790.1">
    <property type="nucleotide sequence ID" value="NC_009664.2"/>
</dbReference>
<evidence type="ECO:0000256" key="3">
    <source>
        <dbReference type="ARBA" id="ARBA00007069"/>
    </source>
</evidence>
<evidence type="ECO:0000256" key="2">
    <source>
        <dbReference type="ARBA" id="ARBA00004651"/>
    </source>
</evidence>
<feature type="transmembrane region" description="Helical" evidence="10">
    <location>
        <begin position="121"/>
        <end position="148"/>
    </location>
</feature>
<reference evidence="13" key="1">
    <citation type="journal article" date="2008" name="PLoS ONE">
        <title>Survival in nuclear waste, extreme resistance, and potential applications gleaned from the genome sequence of Kineococcus radiotolerans SRS30216.</title>
        <authorList>
            <person name="Bagwell C.E."/>
            <person name="Bhat S."/>
            <person name="Hawkins G.M."/>
            <person name="Smith B.W."/>
            <person name="Biswas T."/>
            <person name="Hoover T.R."/>
            <person name="Saunders E."/>
            <person name="Han C.S."/>
            <person name="Tsodikov O.V."/>
            <person name="Shimkets L.J."/>
        </authorList>
    </citation>
    <scope>NUCLEOTIDE SEQUENCE [LARGE SCALE GENOMIC DNA]</scope>
    <source>
        <strain evidence="13">ATCC BAA-149 / DSM 14245 / SRS30216</strain>
    </source>
</reference>
<dbReference type="Gene3D" id="1.10.3720.10">
    <property type="entry name" value="MetI-like"/>
    <property type="match status" value="1"/>
</dbReference>
<dbReference type="InterPro" id="IPR051408">
    <property type="entry name" value="Phosphate_transprt_permease"/>
</dbReference>
<evidence type="ECO:0000256" key="9">
    <source>
        <dbReference type="ARBA" id="ARBA00023136"/>
    </source>
</evidence>
<protein>
    <recommendedName>
        <fullName evidence="10">Phosphate transport system permease protein PstA</fullName>
    </recommendedName>
</protein>
<evidence type="ECO:0000256" key="1">
    <source>
        <dbReference type="ARBA" id="ARBA00003510"/>
    </source>
</evidence>
<evidence type="ECO:0000259" key="11">
    <source>
        <dbReference type="PROSITE" id="PS50928"/>
    </source>
</evidence>
<comment type="subcellular location">
    <subcellularLocation>
        <location evidence="2 10">Cell membrane</location>
        <topology evidence="2 10">Multi-pass membrane protein</topology>
    </subcellularLocation>
</comment>